<evidence type="ECO:0000256" key="3">
    <source>
        <dbReference type="ARBA" id="ARBA00023010"/>
    </source>
</evidence>
<organism evidence="5 6">
    <name type="scientific">Rotaria sordida</name>
    <dbReference type="NCBI Taxonomy" id="392033"/>
    <lineage>
        <taxon>Eukaryota</taxon>
        <taxon>Metazoa</taxon>
        <taxon>Spiralia</taxon>
        <taxon>Gnathifera</taxon>
        <taxon>Rotifera</taxon>
        <taxon>Eurotatoria</taxon>
        <taxon>Bdelloidea</taxon>
        <taxon>Philodinida</taxon>
        <taxon>Philodinidae</taxon>
        <taxon>Rotaria</taxon>
    </lineage>
</organism>
<dbReference type="Gene3D" id="3.40.50.300">
    <property type="entry name" value="P-loop containing nucleotide triphosphate hydrolases"/>
    <property type="match status" value="2"/>
</dbReference>
<dbReference type="EMBL" id="CAJNOT010000473">
    <property type="protein sequence ID" value="CAF0994216.1"/>
    <property type="molecule type" value="Genomic_DNA"/>
</dbReference>
<keyword evidence="3" id="KW-0811">Translocation</keyword>
<keyword evidence="2" id="KW-0813">Transport</keyword>
<sequence length="996" mass="115508">MKRISNNISLFKFKINRILEQVLNHYKNRTKGTMNFLKLSAILNQDVNGIGQSIVTENKTFQGYILSLFNEKTQTYDIDYVLKNLKGDSIDIDQLTKRYREFQNIYDDLIKNYLKINIELDILIVNTKSIARNIKQTSNIIKWDSNVRDRIPKLLAFIFALWTLQNANYYFQAGDVTNKNNYLLKPHAAQIVSILRMLGIGDNKEELKNNLVQIGTGEGKSIILGAIATIFALLGFDVSCVCYSEYLSEKDYIKFLPIFDSLGLLQYIHYGTFNKLYEDINGNIRQIVEQFISIGSNNTIRNNQHDERTKILLIDEVDIFFSRDFFGNVYIPSVSLRDPTITSLINFIWSQRKSNLKLNQVETTVEYKACCNRFPIWEKLIREAVKDIIYDMYNFESHNYIVKEDKIGYIEQDNIVYNVVYSYKTLFAYYYEHEKGKITSKSLEEKISLRIKCGNFLYAQIPLQFTYIMGVTGTLKTLSDSEKQIIQDAYYIKKNTYIPSMFGRKNLMFRVKDDIIIENSIDYFNAIRKEIDDRLIEKSSEKRAVLVFFESKQRLKEFYESKALETIKQSVAYLTEESSSEEKEIIIKRATSSGQITLFTRIFGRGTDFICYDPNATANGGTHVIQTFLSEEWSEEQQIKNRTARQGDAGSYSMVLLDCDLEKFLIQKEDIENVKKGRQIQVCFSETSTSTKSYDTVYDLLHDKRTALFKTQYKAHTIFIRQMEERCVATKKFLSSLNSGDVDSVRTFLEKENKGTNTISHQSRIVCLIDATDSMSHFLHNCKNTLETMFERTTAILSANNISRNSFQIQFVAYRNYNSTEDKILQSSRWESKGANLCAFMNTINSEGDWGNEAIEIGLWHINRENEREDITQVILIGDAPPNTKSEVKQKRNRRGEAYWKQTKFAQATYYEDELAKLISKSIPVHTFFVDNRAEVIFKEIAQRTGGKCERLDINSPLGAEMLTKLVTEPILNVCRNKKGNSLIETYQYKFEKSYA</sequence>
<dbReference type="GO" id="GO:0016020">
    <property type="term" value="C:membrane"/>
    <property type="evidence" value="ECO:0007669"/>
    <property type="project" value="InterPro"/>
</dbReference>
<feature type="domain" description="SecA family profile" evidence="4">
    <location>
        <begin position="33"/>
        <end position="687"/>
    </location>
</feature>
<dbReference type="InterPro" id="IPR036465">
    <property type="entry name" value="vWFA_dom_sf"/>
</dbReference>
<evidence type="ECO:0000256" key="2">
    <source>
        <dbReference type="ARBA" id="ARBA00022927"/>
    </source>
</evidence>
<proteinExistence type="predicted"/>
<evidence type="ECO:0000256" key="1">
    <source>
        <dbReference type="ARBA" id="ARBA00022490"/>
    </source>
</evidence>
<dbReference type="InterPro" id="IPR000185">
    <property type="entry name" value="SecA"/>
</dbReference>
<dbReference type="InterPro" id="IPR001650">
    <property type="entry name" value="Helicase_C-like"/>
</dbReference>
<name>A0A814G675_9BILA</name>
<evidence type="ECO:0000313" key="6">
    <source>
        <dbReference type="Proteomes" id="UP000663864"/>
    </source>
</evidence>
<protein>
    <recommendedName>
        <fullName evidence="4">SecA family profile domain-containing protein</fullName>
    </recommendedName>
</protein>
<evidence type="ECO:0000313" key="5">
    <source>
        <dbReference type="EMBL" id="CAF0994216.1"/>
    </source>
</evidence>
<dbReference type="AlphaFoldDB" id="A0A814G675"/>
<gene>
    <name evidence="5" type="ORF">ZHD862_LOCUS12180</name>
</gene>
<dbReference type="GO" id="GO:0017038">
    <property type="term" value="P:protein import"/>
    <property type="evidence" value="ECO:0007669"/>
    <property type="project" value="InterPro"/>
</dbReference>
<dbReference type="InterPro" id="IPR011115">
    <property type="entry name" value="SecA_DEAD"/>
</dbReference>
<dbReference type="PANTHER" id="PTHR30612">
    <property type="entry name" value="SECA INNER MEMBRANE COMPONENT OF SEC PROTEIN SECRETION SYSTEM"/>
    <property type="match status" value="1"/>
</dbReference>
<dbReference type="GO" id="GO:0006605">
    <property type="term" value="P:protein targeting"/>
    <property type="evidence" value="ECO:0007669"/>
    <property type="project" value="InterPro"/>
</dbReference>
<dbReference type="SUPFAM" id="SSF52540">
    <property type="entry name" value="P-loop containing nucleoside triphosphate hydrolases"/>
    <property type="match status" value="2"/>
</dbReference>
<dbReference type="SUPFAM" id="SSF53300">
    <property type="entry name" value="vWA-like"/>
    <property type="match status" value="1"/>
</dbReference>
<dbReference type="GO" id="GO:0006886">
    <property type="term" value="P:intracellular protein transport"/>
    <property type="evidence" value="ECO:0007669"/>
    <property type="project" value="InterPro"/>
</dbReference>
<dbReference type="PROSITE" id="PS51196">
    <property type="entry name" value="SECA_MOTOR_DEAD"/>
    <property type="match status" value="1"/>
</dbReference>
<accession>A0A814G675</accession>
<keyword evidence="2" id="KW-0653">Protein transport</keyword>
<dbReference type="GO" id="GO:0005524">
    <property type="term" value="F:ATP binding"/>
    <property type="evidence" value="ECO:0007669"/>
    <property type="project" value="InterPro"/>
</dbReference>
<dbReference type="InterPro" id="IPR027417">
    <property type="entry name" value="P-loop_NTPase"/>
</dbReference>
<comment type="caution">
    <text evidence="5">The sequence shown here is derived from an EMBL/GenBank/DDBJ whole genome shotgun (WGS) entry which is preliminary data.</text>
</comment>
<reference evidence="5" key="1">
    <citation type="submission" date="2021-02" db="EMBL/GenBank/DDBJ databases">
        <authorList>
            <person name="Nowell W R."/>
        </authorList>
    </citation>
    <scope>NUCLEOTIDE SEQUENCE</scope>
</reference>
<dbReference type="PANTHER" id="PTHR30612:SF0">
    <property type="entry name" value="CHLOROPLAST PROTEIN-TRANSPORTING ATPASE"/>
    <property type="match status" value="1"/>
</dbReference>
<dbReference type="Pfam" id="PF07517">
    <property type="entry name" value="SecA_DEAD"/>
    <property type="match status" value="1"/>
</dbReference>
<dbReference type="Proteomes" id="UP000663864">
    <property type="component" value="Unassembled WGS sequence"/>
</dbReference>
<dbReference type="Pfam" id="PF00271">
    <property type="entry name" value="Helicase_C"/>
    <property type="match status" value="1"/>
</dbReference>
<keyword evidence="1" id="KW-0963">Cytoplasm</keyword>
<evidence type="ECO:0000259" key="4">
    <source>
        <dbReference type="PROSITE" id="PS51196"/>
    </source>
</evidence>
<dbReference type="InterPro" id="IPR014018">
    <property type="entry name" value="SecA_motor_DEAD"/>
</dbReference>